<dbReference type="GO" id="GO:0005739">
    <property type="term" value="C:mitochondrion"/>
    <property type="evidence" value="ECO:0007669"/>
    <property type="project" value="UniProtKB-SubCell"/>
</dbReference>
<dbReference type="RefSeq" id="XP_052947042.1">
    <property type="nucleotide sequence ID" value="XM_053092312.1"/>
</dbReference>
<protein>
    <recommendedName>
        <fullName evidence="4">Ribosomal protein/NADH dehydrogenase domain-containing protein</fullName>
    </recommendedName>
</protein>
<keyword evidence="2" id="KW-0496">Mitochondrion</keyword>
<feature type="domain" description="Ribosomal protein/NADH dehydrogenase" evidence="4">
    <location>
        <begin position="46"/>
        <end position="139"/>
    </location>
</feature>
<reference evidence="5" key="1">
    <citation type="journal article" date="2022" name="G3 (Bethesda)">
        <title>High quality genome of the basidiomycete yeast Dioszegia hungarica PDD-24b-2 isolated from cloud water.</title>
        <authorList>
            <person name="Jarrige D."/>
            <person name="Haridas S."/>
            <person name="Bleykasten-Grosshans C."/>
            <person name="Joly M."/>
            <person name="Nadalig T."/>
            <person name="Sancelme M."/>
            <person name="Vuilleumier S."/>
            <person name="Grigoriev I.V."/>
            <person name="Amato P."/>
            <person name="Bringel F."/>
        </authorList>
    </citation>
    <scope>NUCLEOTIDE SEQUENCE</scope>
    <source>
        <strain evidence="5">PDD-24b-2</strain>
    </source>
</reference>
<dbReference type="GeneID" id="77731517"/>
<keyword evidence="6" id="KW-1185">Reference proteome</keyword>
<evidence type="ECO:0000259" key="4">
    <source>
        <dbReference type="SMART" id="SM00916"/>
    </source>
</evidence>
<gene>
    <name evidence="5" type="ORF">MKK02DRAFT_43189</name>
</gene>
<feature type="compositionally biased region" description="Low complexity" evidence="3">
    <location>
        <begin position="144"/>
        <end position="164"/>
    </location>
</feature>
<evidence type="ECO:0000313" key="5">
    <source>
        <dbReference type="EMBL" id="KAI9637265.1"/>
    </source>
</evidence>
<evidence type="ECO:0000256" key="3">
    <source>
        <dbReference type="SAM" id="MobiDB-lite"/>
    </source>
</evidence>
<comment type="subcellular location">
    <subcellularLocation>
        <location evidence="1">Mitochondrion</location>
    </subcellularLocation>
</comment>
<evidence type="ECO:0000256" key="2">
    <source>
        <dbReference type="ARBA" id="ARBA00023128"/>
    </source>
</evidence>
<dbReference type="EMBL" id="JAKWFO010000004">
    <property type="protein sequence ID" value="KAI9637265.1"/>
    <property type="molecule type" value="Genomic_DNA"/>
</dbReference>
<evidence type="ECO:0000256" key="1">
    <source>
        <dbReference type="ARBA" id="ARBA00004173"/>
    </source>
</evidence>
<evidence type="ECO:0000313" key="6">
    <source>
        <dbReference type="Proteomes" id="UP001164286"/>
    </source>
</evidence>
<comment type="caution">
    <text evidence="5">The sequence shown here is derived from an EMBL/GenBank/DDBJ whole genome shotgun (WGS) entry which is preliminary data.</text>
</comment>
<dbReference type="InterPro" id="IPR007741">
    <property type="entry name" value="Ribosomal_mL43/mS25/NADH_DH"/>
</dbReference>
<dbReference type="Proteomes" id="UP001164286">
    <property type="component" value="Unassembled WGS sequence"/>
</dbReference>
<dbReference type="SMART" id="SM00916">
    <property type="entry name" value="L51_S25_CI-B8"/>
    <property type="match status" value="1"/>
</dbReference>
<name>A0AA38HBR9_9TREE</name>
<proteinExistence type="predicted"/>
<dbReference type="AlphaFoldDB" id="A0AA38HBR9"/>
<feature type="region of interest" description="Disordered" evidence="3">
    <location>
        <begin position="140"/>
        <end position="199"/>
    </location>
</feature>
<organism evidence="5 6">
    <name type="scientific">Dioszegia hungarica</name>
    <dbReference type="NCBI Taxonomy" id="4972"/>
    <lineage>
        <taxon>Eukaryota</taxon>
        <taxon>Fungi</taxon>
        <taxon>Dikarya</taxon>
        <taxon>Basidiomycota</taxon>
        <taxon>Agaricomycotina</taxon>
        <taxon>Tremellomycetes</taxon>
        <taxon>Tremellales</taxon>
        <taxon>Bulleribasidiaceae</taxon>
        <taxon>Dioszegia</taxon>
    </lineage>
</organism>
<accession>A0AA38HBR9</accession>
<sequence length="199" mass="20495">MASSSASSSAIRRLPVRQAISSLTSGEGSTSLPSRVKGLRLSFVSKNSPSGPREFVRTIAPRLAYANPTLPFHIDRLRDPRSKALDKKSPDAGVGAWEGGMPKASLRVEIEGEDAKSIDINALSPSEILSALYKAAGGPVDVMAGQPSSSSSASASGQGEGATSMAEMLAQGADTTYADIGKEPLVGETPLPEAPASQQ</sequence>